<evidence type="ECO:0000313" key="2">
    <source>
        <dbReference type="EMBL" id="QPG94562.1"/>
    </source>
</evidence>
<keyword evidence="3" id="KW-1185">Reference proteome</keyword>
<dbReference type="Proteomes" id="UP000594364">
    <property type="component" value="Chromosome 1"/>
</dbReference>
<proteinExistence type="predicted"/>
<reference evidence="2 3" key="1">
    <citation type="journal article" date="2018" name="PLoS Genet.">
        <title>Repeat elements organise 3D genome structure and mediate transcription in the filamentous fungus Epichloe festucae.</title>
        <authorList>
            <person name="Winter D.J."/>
            <person name="Ganley A.R.D."/>
            <person name="Young C.A."/>
            <person name="Liachko I."/>
            <person name="Schardl C.L."/>
            <person name="Dupont P.Y."/>
            <person name="Berry D."/>
            <person name="Ram A."/>
            <person name="Scott B."/>
            <person name="Cox M.P."/>
        </authorList>
    </citation>
    <scope>NUCLEOTIDE SEQUENCE [LARGE SCALE GENOMIC DNA]</scope>
    <source>
        <strain evidence="2 3">Fl1</strain>
    </source>
</reference>
<evidence type="ECO:0000256" key="1">
    <source>
        <dbReference type="SAM" id="SignalP"/>
    </source>
</evidence>
<feature type="signal peptide" evidence="1">
    <location>
        <begin position="1"/>
        <end position="15"/>
    </location>
</feature>
<sequence length="167" mass="18856">MKFLITLSFFASAIALTTLPIKDSNQDHISSASVLQRDMQDVPTITRQEVEAAQHMSLNKRMEAETTFKVPKGSRYTAYVLSVTVMFKAGQSWVREGNRNIFKKFCREVAFSNSGARAILVTIFNKAKDTIIWQKIIPKGAQWGCTEIKAWSGEDVVVHIIEQNTQQ</sequence>
<dbReference type="AlphaFoldDB" id="A0A7S9PSZ2"/>
<feature type="chain" id="PRO_5034204286" evidence="1">
    <location>
        <begin position="16"/>
        <end position="167"/>
    </location>
</feature>
<organism evidence="2 3">
    <name type="scientific">Epichloe festucae (strain Fl1)</name>
    <dbReference type="NCBI Taxonomy" id="877507"/>
    <lineage>
        <taxon>Eukaryota</taxon>
        <taxon>Fungi</taxon>
        <taxon>Dikarya</taxon>
        <taxon>Ascomycota</taxon>
        <taxon>Pezizomycotina</taxon>
        <taxon>Sordariomycetes</taxon>
        <taxon>Hypocreomycetidae</taxon>
        <taxon>Hypocreales</taxon>
        <taxon>Clavicipitaceae</taxon>
        <taxon>Epichloe</taxon>
    </lineage>
</organism>
<accession>A0A7S9PSZ2</accession>
<dbReference type="EMBL" id="CP031385">
    <property type="protein sequence ID" value="QPG94562.1"/>
    <property type="molecule type" value="Genomic_DNA"/>
</dbReference>
<protein>
    <submittedName>
        <fullName evidence="2">Uncharacterized protein</fullName>
    </submittedName>
</protein>
<gene>
    <name evidence="2" type="ORF">C2857_006384</name>
</gene>
<evidence type="ECO:0000313" key="3">
    <source>
        <dbReference type="Proteomes" id="UP000594364"/>
    </source>
</evidence>
<keyword evidence="1" id="KW-0732">Signal</keyword>
<name>A0A7S9PSZ2_EPIFF</name>